<evidence type="ECO:0000256" key="6">
    <source>
        <dbReference type="SAM" id="MobiDB-lite"/>
    </source>
</evidence>
<organism evidence="8 9">
    <name type="scientific">Cordyceps fumosorosea (strain ARSEF 2679)</name>
    <name type="common">Isaria fumosorosea</name>
    <dbReference type="NCBI Taxonomy" id="1081104"/>
    <lineage>
        <taxon>Eukaryota</taxon>
        <taxon>Fungi</taxon>
        <taxon>Dikarya</taxon>
        <taxon>Ascomycota</taxon>
        <taxon>Pezizomycotina</taxon>
        <taxon>Sordariomycetes</taxon>
        <taxon>Hypocreomycetidae</taxon>
        <taxon>Hypocreales</taxon>
        <taxon>Cordycipitaceae</taxon>
        <taxon>Cordyceps</taxon>
    </lineage>
</organism>
<dbReference type="AlphaFoldDB" id="A0A167SU33"/>
<dbReference type="InterPro" id="IPR000109">
    <property type="entry name" value="POT_fam"/>
</dbReference>
<reference evidence="8 9" key="1">
    <citation type="journal article" date="2016" name="Genome Biol. Evol.">
        <title>Divergent and convergent evolution of fungal pathogenicity.</title>
        <authorList>
            <person name="Shang Y."/>
            <person name="Xiao G."/>
            <person name="Zheng P."/>
            <person name="Cen K."/>
            <person name="Zhan S."/>
            <person name="Wang C."/>
        </authorList>
    </citation>
    <scope>NUCLEOTIDE SEQUENCE [LARGE SCALE GENOMIC DNA]</scope>
    <source>
        <strain evidence="8 9">ARSEF 2679</strain>
    </source>
</reference>
<keyword evidence="9" id="KW-1185">Reference proteome</keyword>
<dbReference type="GO" id="GO:0022857">
    <property type="term" value="F:transmembrane transporter activity"/>
    <property type="evidence" value="ECO:0007669"/>
    <property type="project" value="InterPro"/>
</dbReference>
<dbReference type="InterPro" id="IPR036259">
    <property type="entry name" value="MFS_trans_sf"/>
</dbReference>
<evidence type="ECO:0000313" key="9">
    <source>
        <dbReference type="Proteomes" id="UP000076744"/>
    </source>
</evidence>
<sequence>MAASSDIEGGKELPSWNKLGPFPTQEEFDILPRVPGRIPWTAWTVAFVEFVERFSYYGTSAVYVNLIQQPLPEGSKTGDGFLTQQSGAFNMGQRASTGITTFNQFWSYFTPLFGAYLADQYRGRYLTIQYANVAALVGHVILIISAIPPVITHPTVGIAIFTVGLFILGMGTGGFKSNISPLIAEQYTEKKAYVRTDKRGHKEIVEPAHFVGFWLSFTLPTICYLLCPLILFYFKKSYKLTPPTGSVMAKAWKLVRFACKKSKDLRDPEFWQRVKPSELAARGEPIPKWMTFDDEWVDEVKRASTMTPGSTPNDIINNLNPLFIVIIIPVTDFIVYPGLRKCGVRLSSIREITAGFVLGSMAMVSACVTQAYIYKLSKCGSDINAKVETGREDCAAPISVWVQGIPYGLIGMSEVLAAVTKLEYAYTKAPSNMKSTVQAIALATSAFSSALSQALVAPSNDPLLVWNYGVVAVLAMVGAIGFYLTFREADRDEYALNNQKQSSWACWLCWLRTSKTNVIHAACVELVL</sequence>
<name>A0A167SU33_CORFA</name>
<accession>A0A167SU33</accession>
<evidence type="ECO:0000256" key="7">
    <source>
        <dbReference type="SAM" id="Phobius"/>
    </source>
</evidence>
<dbReference type="GO" id="GO:0016020">
    <property type="term" value="C:membrane"/>
    <property type="evidence" value="ECO:0007669"/>
    <property type="project" value="UniProtKB-SubCell"/>
</dbReference>
<protein>
    <submittedName>
        <fullName evidence="8">Peptide transporter PTR2-A</fullName>
    </submittedName>
</protein>
<gene>
    <name evidence="8" type="ORF">ISF_05939</name>
</gene>
<evidence type="ECO:0000256" key="5">
    <source>
        <dbReference type="ARBA" id="ARBA00023136"/>
    </source>
</evidence>
<feature type="transmembrane region" description="Helical" evidence="7">
    <location>
        <begin position="130"/>
        <end position="151"/>
    </location>
</feature>
<feature type="transmembrane region" description="Helical" evidence="7">
    <location>
        <begin position="351"/>
        <end position="373"/>
    </location>
</feature>
<comment type="caution">
    <text evidence="8">The sequence shown here is derived from an EMBL/GenBank/DDBJ whole genome shotgun (WGS) entry which is preliminary data.</text>
</comment>
<dbReference type="SUPFAM" id="SSF103473">
    <property type="entry name" value="MFS general substrate transporter"/>
    <property type="match status" value="1"/>
</dbReference>
<dbReference type="OrthoDB" id="8904098at2759"/>
<keyword evidence="3 7" id="KW-0812">Transmembrane</keyword>
<keyword evidence="4 7" id="KW-1133">Transmembrane helix</keyword>
<evidence type="ECO:0000256" key="3">
    <source>
        <dbReference type="ARBA" id="ARBA00022692"/>
    </source>
</evidence>
<evidence type="ECO:0000256" key="2">
    <source>
        <dbReference type="ARBA" id="ARBA00005982"/>
    </source>
</evidence>
<proteinExistence type="inferred from homology"/>
<evidence type="ECO:0000313" key="8">
    <source>
        <dbReference type="EMBL" id="OAA59928.1"/>
    </source>
</evidence>
<feature type="transmembrane region" description="Helical" evidence="7">
    <location>
        <begin position="157"/>
        <end position="175"/>
    </location>
</feature>
<feature type="transmembrane region" description="Helical" evidence="7">
    <location>
        <begin position="463"/>
        <end position="486"/>
    </location>
</feature>
<dbReference type="RefSeq" id="XP_018703041.1">
    <property type="nucleotide sequence ID" value="XM_018849544.1"/>
</dbReference>
<dbReference type="PANTHER" id="PTHR11654">
    <property type="entry name" value="OLIGOPEPTIDE TRANSPORTER-RELATED"/>
    <property type="match status" value="1"/>
</dbReference>
<dbReference type="GeneID" id="30022231"/>
<feature type="region of interest" description="Disordered" evidence="6">
    <location>
        <begin position="1"/>
        <end position="20"/>
    </location>
</feature>
<dbReference type="EMBL" id="AZHB01000015">
    <property type="protein sequence ID" value="OAA59928.1"/>
    <property type="molecule type" value="Genomic_DNA"/>
</dbReference>
<evidence type="ECO:0000256" key="1">
    <source>
        <dbReference type="ARBA" id="ARBA00004141"/>
    </source>
</evidence>
<comment type="subcellular location">
    <subcellularLocation>
        <location evidence="1">Membrane</location>
        <topology evidence="1">Multi-pass membrane protein</topology>
    </subcellularLocation>
</comment>
<evidence type="ECO:0000256" key="4">
    <source>
        <dbReference type="ARBA" id="ARBA00022989"/>
    </source>
</evidence>
<keyword evidence="5 7" id="KW-0472">Membrane</keyword>
<comment type="similarity">
    <text evidence="2">Belongs to the major facilitator superfamily. Proton-dependent oligopeptide transporter (POT/PTR) (TC 2.A.17) family.</text>
</comment>
<dbReference type="Pfam" id="PF00854">
    <property type="entry name" value="PTR2"/>
    <property type="match status" value="2"/>
</dbReference>
<feature type="transmembrane region" description="Helical" evidence="7">
    <location>
        <begin position="208"/>
        <end position="234"/>
    </location>
</feature>
<dbReference type="Proteomes" id="UP000076744">
    <property type="component" value="Unassembled WGS sequence"/>
</dbReference>
<feature type="transmembrane region" description="Helical" evidence="7">
    <location>
        <begin position="319"/>
        <end position="339"/>
    </location>
</feature>
<dbReference type="Gene3D" id="1.20.1250.20">
    <property type="entry name" value="MFS general substrate transporter like domains"/>
    <property type="match status" value="1"/>
</dbReference>